<feature type="transmembrane region" description="Helical" evidence="8">
    <location>
        <begin position="66"/>
        <end position="86"/>
    </location>
</feature>
<feature type="transmembrane region" description="Helical" evidence="8">
    <location>
        <begin position="37"/>
        <end position="59"/>
    </location>
</feature>
<feature type="transmembrane region" description="Helical" evidence="8">
    <location>
        <begin position="201"/>
        <end position="225"/>
    </location>
</feature>
<dbReference type="InterPro" id="IPR036259">
    <property type="entry name" value="MFS_trans_sf"/>
</dbReference>
<name>A0ABS3BGF8_9GAMM</name>
<feature type="transmembrane region" description="Helical" evidence="8">
    <location>
        <begin position="92"/>
        <end position="113"/>
    </location>
</feature>
<feature type="transmembrane region" description="Helical" evidence="8">
    <location>
        <begin position="150"/>
        <end position="169"/>
    </location>
</feature>
<dbReference type="RefSeq" id="WP_206557792.1">
    <property type="nucleotide sequence ID" value="NZ_JAFKDB010000019.1"/>
</dbReference>
<gene>
    <name evidence="10" type="ORF">JYP53_12630</name>
</gene>
<dbReference type="InterPro" id="IPR020846">
    <property type="entry name" value="MFS_dom"/>
</dbReference>
<organism evidence="10 11">
    <name type="scientific">Marinobacter daepoensis</name>
    <dbReference type="NCBI Taxonomy" id="262077"/>
    <lineage>
        <taxon>Bacteria</taxon>
        <taxon>Pseudomonadati</taxon>
        <taxon>Pseudomonadota</taxon>
        <taxon>Gammaproteobacteria</taxon>
        <taxon>Pseudomonadales</taxon>
        <taxon>Marinobacteraceae</taxon>
        <taxon>Marinobacter</taxon>
    </lineage>
</organism>
<feature type="transmembrane region" description="Helical" evidence="8">
    <location>
        <begin position="322"/>
        <end position="342"/>
    </location>
</feature>
<comment type="subcellular location">
    <subcellularLocation>
        <location evidence="1">Cell membrane</location>
        <topology evidence="1">Multi-pass membrane protein</topology>
    </subcellularLocation>
</comment>
<dbReference type="PANTHER" id="PTHR43271">
    <property type="entry name" value="BLL2771 PROTEIN"/>
    <property type="match status" value="1"/>
</dbReference>
<dbReference type="SUPFAM" id="SSF103473">
    <property type="entry name" value="MFS general substrate transporter"/>
    <property type="match status" value="1"/>
</dbReference>
<comment type="caution">
    <text evidence="10">The sequence shown here is derived from an EMBL/GenBank/DDBJ whole genome shotgun (WGS) entry which is preliminary data.</text>
</comment>
<evidence type="ECO:0000256" key="3">
    <source>
        <dbReference type="ARBA" id="ARBA00022448"/>
    </source>
</evidence>
<keyword evidence="6 8" id="KW-1133">Transmembrane helix</keyword>
<keyword evidence="5 8" id="KW-0812">Transmembrane</keyword>
<protein>
    <recommendedName>
        <fullName evidence="9">Major facilitator superfamily (MFS) profile domain-containing protein</fullName>
    </recommendedName>
</protein>
<evidence type="ECO:0000256" key="4">
    <source>
        <dbReference type="ARBA" id="ARBA00022475"/>
    </source>
</evidence>
<feature type="transmembrane region" description="Helical" evidence="8">
    <location>
        <begin position="120"/>
        <end position="138"/>
    </location>
</feature>
<reference evidence="10 11" key="1">
    <citation type="submission" date="2021-02" db="EMBL/GenBank/DDBJ databases">
        <title>PHA producing bacteria isolated from coastal sediment in Guangdong, Shenzhen.</title>
        <authorList>
            <person name="Zheng W."/>
            <person name="Yu S."/>
            <person name="Huang Y."/>
        </authorList>
    </citation>
    <scope>NUCLEOTIDE SEQUENCE [LARGE SCALE GENOMIC DNA]</scope>
    <source>
        <strain evidence="10 11">TN21-5</strain>
    </source>
</reference>
<dbReference type="Pfam" id="PF07690">
    <property type="entry name" value="MFS_1"/>
    <property type="match status" value="1"/>
</dbReference>
<feature type="domain" description="Major facilitator superfamily (MFS) profile" evidence="9">
    <location>
        <begin position="1"/>
        <end position="373"/>
    </location>
</feature>
<keyword evidence="4" id="KW-1003">Cell membrane</keyword>
<feature type="transmembrane region" description="Helical" evidence="8">
    <location>
        <begin position="348"/>
        <end position="370"/>
    </location>
</feature>
<dbReference type="Gene3D" id="1.20.1250.20">
    <property type="entry name" value="MFS general substrate transporter like domains"/>
    <property type="match status" value="1"/>
</dbReference>
<sequence>MRTAVMIGSLGAFFNLYQLQALFPQLSHRFESTIADAGWLTMASLLGMTVVAPIAAIITRRTKPSAVLVTGFLTLGVLNALIAFTTSHAGLFFLRLVQGAALPFLLTATMTLVSGNPLRFVPLYVAGTILGSTLSRLYPAWSVDTLGWESGFLGAAGLMALAAAVLNHLSRINVFAPGTGDLHPPSLGASVRFAMSDRTLLIAYLSGFALLFTQSTVFTALGLWLSQPPHAWTSERIGTLYLACLPALFFVLSAHVLRRRLSETTLASLLILLSWLALWVLATRNTSPYIGVGLFATATYVFQTITTRILSTSVSVPPSVATGYYLSFYYLGGAIGATLAGYSFSAWGWQGVLACLATLQALGLYLCIWLKHR</sequence>
<evidence type="ECO:0000259" key="9">
    <source>
        <dbReference type="PROSITE" id="PS50850"/>
    </source>
</evidence>
<evidence type="ECO:0000313" key="10">
    <source>
        <dbReference type="EMBL" id="MBN7770744.1"/>
    </source>
</evidence>
<dbReference type="InterPro" id="IPR011701">
    <property type="entry name" value="MFS"/>
</dbReference>
<dbReference type="PANTHER" id="PTHR43271:SF2">
    <property type="entry name" value="BLL2771 PROTEIN"/>
    <property type="match status" value="1"/>
</dbReference>
<evidence type="ECO:0000256" key="8">
    <source>
        <dbReference type="SAM" id="Phobius"/>
    </source>
</evidence>
<dbReference type="Proteomes" id="UP000664344">
    <property type="component" value="Unassembled WGS sequence"/>
</dbReference>
<feature type="transmembrane region" description="Helical" evidence="8">
    <location>
        <begin position="237"/>
        <end position="257"/>
    </location>
</feature>
<feature type="transmembrane region" description="Helical" evidence="8">
    <location>
        <begin position="288"/>
        <end position="310"/>
    </location>
</feature>
<feature type="transmembrane region" description="Helical" evidence="8">
    <location>
        <begin position="264"/>
        <end position="282"/>
    </location>
</feature>
<keyword evidence="3" id="KW-0813">Transport</keyword>
<evidence type="ECO:0000256" key="5">
    <source>
        <dbReference type="ARBA" id="ARBA00022692"/>
    </source>
</evidence>
<evidence type="ECO:0000256" key="2">
    <source>
        <dbReference type="ARBA" id="ARBA00008335"/>
    </source>
</evidence>
<evidence type="ECO:0000313" key="11">
    <source>
        <dbReference type="Proteomes" id="UP000664344"/>
    </source>
</evidence>
<proteinExistence type="inferred from homology"/>
<keyword evidence="7 8" id="KW-0472">Membrane</keyword>
<comment type="similarity">
    <text evidence="2">Belongs to the major facilitator superfamily.</text>
</comment>
<evidence type="ECO:0000256" key="6">
    <source>
        <dbReference type="ARBA" id="ARBA00022989"/>
    </source>
</evidence>
<dbReference type="PROSITE" id="PS50850">
    <property type="entry name" value="MFS"/>
    <property type="match status" value="1"/>
</dbReference>
<dbReference type="EMBL" id="JAFKDB010000019">
    <property type="protein sequence ID" value="MBN7770744.1"/>
    <property type="molecule type" value="Genomic_DNA"/>
</dbReference>
<accession>A0ABS3BGF8</accession>
<evidence type="ECO:0000256" key="1">
    <source>
        <dbReference type="ARBA" id="ARBA00004651"/>
    </source>
</evidence>
<evidence type="ECO:0000256" key="7">
    <source>
        <dbReference type="ARBA" id="ARBA00023136"/>
    </source>
</evidence>
<keyword evidence="11" id="KW-1185">Reference proteome</keyword>